<dbReference type="InterPro" id="IPR023214">
    <property type="entry name" value="HAD_sf"/>
</dbReference>
<dbReference type="GO" id="GO:0008253">
    <property type="term" value="F:5'-nucleotidase activity"/>
    <property type="evidence" value="ECO:0007669"/>
    <property type="project" value="UniProtKB-EC"/>
</dbReference>
<dbReference type="PANTHER" id="PTHR47478">
    <property type="match status" value="1"/>
</dbReference>
<name>A0ABW5J2H8_9BACT</name>
<dbReference type="InterPro" id="IPR036412">
    <property type="entry name" value="HAD-like_sf"/>
</dbReference>
<dbReference type="Gene3D" id="1.10.150.240">
    <property type="entry name" value="Putative phosphatase, domain 2"/>
    <property type="match status" value="1"/>
</dbReference>
<protein>
    <submittedName>
        <fullName evidence="1">YjjG family noncanonical pyrimidine nucleotidase</fullName>
        <ecNumber evidence="1">3.1.3.5</ecNumber>
    </submittedName>
</protein>
<keyword evidence="2" id="KW-1185">Reference proteome</keyword>
<gene>
    <name evidence="1" type="ORF">ACFSR2_00455</name>
</gene>
<dbReference type="InterPro" id="IPR011951">
    <property type="entry name" value="HAD-SF_hydro_IA_YjjG/PynA"/>
</dbReference>
<dbReference type="Proteomes" id="UP001597510">
    <property type="component" value="Unassembled WGS sequence"/>
</dbReference>
<dbReference type="EC" id="3.1.3.5" evidence="1"/>
<dbReference type="InterPro" id="IPR006439">
    <property type="entry name" value="HAD-SF_hydro_IA"/>
</dbReference>
<dbReference type="InterPro" id="IPR052550">
    <property type="entry name" value="Pyrimidine_5'-ntase_YjjG"/>
</dbReference>
<dbReference type="NCBIfam" id="TIGR02254">
    <property type="entry name" value="YjjG_YfnB"/>
    <property type="match status" value="1"/>
</dbReference>
<dbReference type="Gene3D" id="3.40.50.1000">
    <property type="entry name" value="HAD superfamily/HAD-like"/>
    <property type="match status" value="1"/>
</dbReference>
<accession>A0ABW5J2H8</accession>
<reference evidence="2" key="1">
    <citation type="journal article" date="2019" name="Int. J. Syst. Evol. Microbiol.">
        <title>The Global Catalogue of Microorganisms (GCM) 10K type strain sequencing project: providing services to taxonomists for standard genome sequencing and annotation.</title>
        <authorList>
            <consortium name="The Broad Institute Genomics Platform"/>
            <consortium name="The Broad Institute Genome Sequencing Center for Infectious Disease"/>
            <person name="Wu L."/>
            <person name="Ma J."/>
        </authorList>
    </citation>
    <scope>NUCLEOTIDE SEQUENCE [LARGE SCALE GENOMIC DNA]</scope>
    <source>
        <strain evidence="2">KCTC 52344</strain>
    </source>
</reference>
<evidence type="ECO:0000313" key="2">
    <source>
        <dbReference type="Proteomes" id="UP001597510"/>
    </source>
</evidence>
<sequence>MYKHLFFDLDHTLWDFEKNSSESLAELYHSFELNSLNISELSAFQQEFSVVNRRYWSMLESNQITHEQLRRRRFRDTLINLGVDTDEAFGLKLNEAFLELLPQKSHLIDGAIEILDFLAPNYELHIISNGWQDVQARKIKSSKIEHYFGEVITNERAEARKPNKKIFDYALQVTKAQLSESIMIGDNYDADIMGAINANMDVVFYNPDNFEATQKPTFDIKQLIELKEIL</sequence>
<dbReference type="Pfam" id="PF13419">
    <property type="entry name" value="HAD_2"/>
    <property type="match status" value="1"/>
</dbReference>
<organism evidence="1 2">
    <name type="scientific">Emticicia soli</name>
    <dbReference type="NCBI Taxonomy" id="2027878"/>
    <lineage>
        <taxon>Bacteria</taxon>
        <taxon>Pseudomonadati</taxon>
        <taxon>Bacteroidota</taxon>
        <taxon>Cytophagia</taxon>
        <taxon>Cytophagales</taxon>
        <taxon>Leadbetterellaceae</taxon>
        <taxon>Emticicia</taxon>
    </lineage>
</organism>
<dbReference type="SUPFAM" id="SSF56784">
    <property type="entry name" value="HAD-like"/>
    <property type="match status" value="1"/>
</dbReference>
<dbReference type="InterPro" id="IPR041492">
    <property type="entry name" value="HAD_2"/>
</dbReference>
<dbReference type="RefSeq" id="WP_340238089.1">
    <property type="nucleotide sequence ID" value="NZ_JBBEWC010000009.1"/>
</dbReference>
<dbReference type="EMBL" id="JBHULC010000001">
    <property type="protein sequence ID" value="MFD2519334.1"/>
    <property type="molecule type" value="Genomic_DNA"/>
</dbReference>
<dbReference type="SFLD" id="SFLDG01135">
    <property type="entry name" value="C1.5.6:_HAD__Beta-PGM__Phospha"/>
    <property type="match status" value="1"/>
</dbReference>
<dbReference type="PANTHER" id="PTHR47478:SF1">
    <property type="entry name" value="PYRIMIDINE 5'-NUCLEOTIDASE YJJG"/>
    <property type="match status" value="1"/>
</dbReference>
<keyword evidence="1" id="KW-0378">Hydrolase</keyword>
<dbReference type="SFLD" id="SFLDS00003">
    <property type="entry name" value="Haloacid_Dehalogenase"/>
    <property type="match status" value="1"/>
</dbReference>
<dbReference type="InterPro" id="IPR023198">
    <property type="entry name" value="PGP-like_dom2"/>
</dbReference>
<comment type="caution">
    <text evidence="1">The sequence shown here is derived from an EMBL/GenBank/DDBJ whole genome shotgun (WGS) entry which is preliminary data.</text>
</comment>
<dbReference type="NCBIfam" id="TIGR01549">
    <property type="entry name" value="HAD-SF-IA-v1"/>
    <property type="match status" value="1"/>
</dbReference>
<proteinExistence type="predicted"/>
<evidence type="ECO:0000313" key="1">
    <source>
        <dbReference type="EMBL" id="MFD2519334.1"/>
    </source>
</evidence>
<dbReference type="SFLD" id="SFLDG01129">
    <property type="entry name" value="C1.5:_HAD__Beta-PGM__Phosphata"/>
    <property type="match status" value="1"/>
</dbReference>